<feature type="region of interest" description="Disordered" evidence="1">
    <location>
        <begin position="494"/>
        <end position="556"/>
    </location>
</feature>
<protein>
    <submittedName>
        <fullName evidence="2">Uncharacterized protein</fullName>
    </submittedName>
</protein>
<feature type="region of interest" description="Disordered" evidence="1">
    <location>
        <begin position="1"/>
        <end position="51"/>
    </location>
</feature>
<dbReference type="Proteomes" id="UP000750711">
    <property type="component" value="Unassembled WGS sequence"/>
</dbReference>
<feature type="compositionally biased region" description="Polar residues" evidence="1">
    <location>
        <begin position="547"/>
        <end position="556"/>
    </location>
</feature>
<feature type="compositionally biased region" description="Polar residues" evidence="1">
    <location>
        <begin position="148"/>
        <end position="157"/>
    </location>
</feature>
<feature type="region of interest" description="Disordered" evidence="1">
    <location>
        <begin position="320"/>
        <end position="481"/>
    </location>
</feature>
<feature type="compositionally biased region" description="Polar residues" evidence="1">
    <location>
        <begin position="409"/>
        <end position="418"/>
    </location>
</feature>
<feature type="region of interest" description="Disordered" evidence="1">
    <location>
        <begin position="772"/>
        <end position="816"/>
    </location>
</feature>
<accession>A0A9P8LEB7</accession>
<feature type="region of interest" description="Disordered" evidence="1">
    <location>
        <begin position="119"/>
        <end position="138"/>
    </location>
</feature>
<evidence type="ECO:0000313" key="3">
    <source>
        <dbReference type="Proteomes" id="UP000750711"/>
    </source>
</evidence>
<feature type="compositionally biased region" description="Basic residues" evidence="1">
    <location>
        <begin position="521"/>
        <end position="531"/>
    </location>
</feature>
<feature type="compositionally biased region" description="Low complexity" evidence="1">
    <location>
        <begin position="778"/>
        <end position="799"/>
    </location>
</feature>
<evidence type="ECO:0000256" key="1">
    <source>
        <dbReference type="SAM" id="MobiDB-lite"/>
    </source>
</evidence>
<feature type="compositionally biased region" description="Basic and acidic residues" evidence="1">
    <location>
        <begin position="244"/>
        <end position="254"/>
    </location>
</feature>
<reference evidence="2" key="1">
    <citation type="submission" date="2021-03" db="EMBL/GenBank/DDBJ databases">
        <title>Comparative genomics and phylogenomic investigation of the class Geoglossomycetes provide insights into ecological specialization and systematics.</title>
        <authorList>
            <person name="Melie T."/>
            <person name="Pirro S."/>
            <person name="Miller A.N."/>
            <person name="Quandt A."/>
        </authorList>
    </citation>
    <scope>NUCLEOTIDE SEQUENCE</scope>
    <source>
        <strain evidence="2">CAQ_001_2017</strain>
    </source>
</reference>
<feature type="compositionally biased region" description="Polar residues" evidence="1">
    <location>
        <begin position="614"/>
        <end position="626"/>
    </location>
</feature>
<keyword evidence="3" id="KW-1185">Reference proteome</keyword>
<feature type="region of interest" description="Disordered" evidence="1">
    <location>
        <begin position="148"/>
        <end position="189"/>
    </location>
</feature>
<comment type="caution">
    <text evidence="2">The sequence shown here is derived from an EMBL/GenBank/DDBJ whole genome shotgun (WGS) entry which is preliminary data.</text>
</comment>
<feature type="compositionally biased region" description="Polar residues" evidence="1">
    <location>
        <begin position="234"/>
        <end position="243"/>
    </location>
</feature>
<dbReference type="AlphaFoldDB" id="A0A9P8LEB7"/>
<feature type="compositionally biased region" description="Polar residues" evidence="1">
    <location>
        <begin position="174"/>
        <end position="185"/>
    </location>
</feature>
<sequence length="841" mass="91507">MAHSSLFASPLPGQLPSSNPSDERRHNSTRGARRSASTPLQSSIDLQNFEDGTQIVPPVSLIVTNPDGDEFTSQDELGISRLVPRQLHTGPSSTVLGQRSSTSSWTTRSLTELTRRSTADMSLTSHDPHSPPAFKPFYNPSAVPLLVSQQTSASSSRDLGLRKKHHGGAKTQEFDPTSPSPSVTSFRLPEEGLLSGSKFYRKRPPQLDLSLLFPKPQPSTRGLLSPDKLVHSPVQLSPASETSPSKDVRDDARRGSGPLRKTPSRESVKSRDYPLEGPQSPGQNLRKGTAQWDLQGLQHLLKRKATADEAVEEDFVQRLAQNIQDQRPKAPKALKPLDNGGDRARYQNQSRKRSGANGEPAQGRVPPAPGPASRKGGSVRRSNPNALDQKTTISKKADSMEEYVRRRTASSLGPTGRNSDSIRPSSSSGSGQRTITSKRSSGSVFSRSDLREQSVLESSSSEDEGDIFGSPLGVEDEGTEDNFIFQGKLEKVPWRSAASSSSRSSYFTARAEQMSKGSQKSNRKATPKKTTRNCVSFLRPEEPQDDTGGSQRSASAPTRLRSWLMEMTPPPSPELSSNTGSALTMAVSQEEKDLLKAMREKRFMLLGRLRTDLSADSSHSTQSPESSIWLPLERNNSPVRKGQRLSGSKSSPVLRNEYFVDRYSSVLLSPSETSRRIRRAPSFVQTNFLPSPPSSEPSPTTPPMNQTMPRQIANYLLSPSTSPSSTLHERGYFSKPGSKATNDTFLDPGTPATPLLERSGRTPMTERIVNRLISASTSSSSMRGSSMRGSSMRGSSMRGKYPGGGTASFDRLVSEDEDDFHTAEGLTFSSLSGRASHTAPS</sequence>
<proteinExistence type="predicted"/>
<feature type="region of interest" description="Disordered" evidence="1">
    <location>
        <begin position="65"/>
        <end position="110"/>
    </location>
</feature>
<feature type="region of interest" description="Disordered" evidence="1">
    <location>
        <begin position="685"/>
        <end position="758"/>
    </location>
</feature>
<feature type="compositionally biased region" description="Low complexity" evidence="1">
    <location>
        <begin position="495"/>
        <end position="505"/>
    </location>
</feature>
<name>A0A9P8LEB7_9PEZI</name>
<feature type="compositionally biased region" description="Polar residues" evidence="1">
    <location>
        <begin position="89"/>
        <end position="98"/>
    </location>
</feature>
<organism evidence="2 3">
    <name type="scientific">Trichoglossum hirsutum</name>
    <dbReference type="NCBI Taxonomy" id="265104"/>
    <lineage>
        <taxon>Eukaryota</taxon>
        <taxon>Fungi</taxon>
        <taxon>Dikarya</taxon>
        <taxon>Ascomycota</taxon>
        <taxon>Pezizomycotina</taxon>
        <taxon>Geoglossomycetes</taxon>
        <taxon>Geoglossales</taxon>
        <taxon>Geoglossaceae</taxon>
        <taxon>Trichoglossum</taxon>
    </lineage>
</organism>
<feature type="compositionally biased region" description="Basic and acidic residues" evidence="1">
    <location>
        <begin position="263"/>
        <end position="274"/>
    </location>
</feature>
<feature type="compositionally biased region" description="Low complexity" evidence="1">
    <location>
        <begin position="716"/>
        <end position="726"/>
    </location>
</feature>
<feature type="compositionally biased region" description="Pro residues" evidence="1">
    <location>
        <begin position="690"/>
        <end position="702"/>
    </location>
</feature>
<gene>
    <name evidence="2" type="ORF">GP486_002907</name>
</gene>
<feature type="compositionally biased region" description="Polar residues" evidence="1">
    <location>
        <begin position="35"/>
        <end position="46"/>
    </location>
</feature>
<feature type="compositionally biased region" description="Low complexity" evidence="1">
    <location>
        <begin position="419"/>
        <end position="447"/>
    </location>
</feature>
<dbReference type="EMBL" id="JAGHQM010000358">
    <property type="protein sequence ID" value="KAH0562397.1"/>
    <property type="molecule type" value="Genomic_DNA"/>
</dbReference>
<feature type="region of interest" description="Disordered" evidence="1">
    <location>
        <begin position="209"/>
        <end position="291"/>
    </location>
</feature>
<evidence type="ECO:0000313" key="2">
    <source>
        <dbReference type="EMBL" id="KAH0562397.1"/>
    </source>
</evidence>
<feature type="compositionally biased region" description="Polar residues" evidence="1">
    <location>
        <begin position="380"/>
        <end position="394"/>
    </location>
</feature>
<feature type="compositionally biased region" description="Basic and acidic residues" evidence="1">
    <location>
        <begin position="395"/>
        <end position="405"/>
    </location>
</feature>
<feature type="compositionally biased region" description="Low complexity" evidence="1">
    <location>
        <begin position="99"/>
        <end position="110"/>
    </location>
</feature>
<feature type="region of interest" description="Disordered" evidence="1">
    <location>
        <begin position="613"/>
        <end position="650"/>
    </location>
</feature>